<evidence type="ECO:0000259" key="1">
    <source>
        <dbReference type="Pfam" id="PF13280"/>
    </source>
</evidence>
<reference evidence="2" key="1">
    <citation type="submission" date="2018-06" db="EMBL/GenBank/DDBJ databases">
        <authorList>
            <person name="Zhirakovskaya E."/>
        </authorList>
    </citation>
    <scope>NUCLEOTIDE SEQUENCE</scope>
</reference>
<dbReference type="InterPro" id="IPR026881">
    <property type="entry name" value="WYL_dom"/>
</dbReference>
<dbReference type="PANTHER" id="PTHR34580">
    <property type="match status" value="1"/>
</dbReference>
<dbReference type="EMBL" id="UOGF01000085">
    <property type="protein sequence ID" value="VAX32186.1"/>
    <property type="molecule type" value="Genomic_DNA"/>
</dbReference>
<dbReference type="InterPro" id="IPR051534">
    <property type="entry name" value="CBASS_pafABC_assoc_protein"/>
</dbReference>
<evidence type="ECO:0000313" key="2">
    <source>
        <dbReference type="EMBL" id="VAX32186.1"/>
    </source>
</evidence>
<organism evidence="2">
    <name type="scientific">hydrothermal vent metagenome</name>
    <dbReference type="NCBI Taxonomy" id="652676"/>
    <lineage>
        <taxon>unclassified sequences</taxon>
        <taxon>metagenomes</taxon>
        <taxon>ecological metagenomes</taxon>
    </lineage>
</organism>
<dbReference type="AlphaFoldDB" id="A0A3B1CNT3"/>
<proteinExistence type="predicted"/>
<dbReference type="PROSITE" id="PS52050">
    <property type="entry name" value="WYL"/>
    <property type="match status" value="1"/>
</dbReference>
<accession>A0A3B1CNT3</accession>
<name>A0A3B1CNT3_9ZZZZ</name>
<dbReference type="Pfam" id="PF13280">
    <property type="entry name" value="WYL"/>
    <property type="match status" value="1"/>
</dbReference>
<dbReference type="PANTHER" id="PTHR34580:SF3">
    <property type="entry name" value="PROTEIN PAFB"/>
    <property type="match status" value="1"/>
</dbReference>
<feature type="domain" description="WYL" evidence="1">
    <location>
        <begin position="2"/>
        <end position="52"/>
    </location>
</feature>
<sequence>MTYDGIARGLETKREIEPLGLVRYANVWLLPAFCRLRQELRTFRSDRITQIHLTTETFHIHPDHSFQDYIAMCKKEVDASSQKNS</sequence>
<gene>
    <name evidence="2" type="ORF">MNBD_NITROSPIRAE01-341</name>
</gene>
<protein>
    <recommendedName>
        <fullName evidence="1">WYL domain-containing protein</fullName>
    </recommendedName>
</protein>